<evidence type="ECO:0000256" key="1">
    <source>
        <dbReference type="PIRSR" id="PIRSR001359-1"/>
    </source>
</evidence>
<reference evidence="4 5" key="1">
    <citation type="journal article" date="2015" name="Nature">
        <title>rRNA introns, odd ribosomes, and small enigmatic genomes across a large radiation of phyla.</title>
        <authorList>
            <person name="Brown C.T."/>
            <person name="Hug L.A."/>
            <person name="Thomas B.C."/>
            <person name="Sharon I."/>
            <person name="Castelle C.J."/>
            <person name="Singh A."/>
            <person name="Wilkins M.J."/>
            <person name="Williams K.H."/>
            <person name="Banfield J.F."/>
        </authorList>
    </citation>
    <scope>NUCLEOTIDE SEQUENCE [LARGE SCALE GENOMIC DNA]</scope>
</reference>
<dbReference type="InterPro" id="IPR000771">
    <property type="entry name" value="FBA_II"/>
</dbReference>
<dbReference type="Pfam" id="PF01116">
    <property type="entry name" value="F_bP_aldolase"/>
    <property type="match status" value="1"/>
</dbReference>
<feature type="binding site" evidence="2">
    <location>
        <begin position="240"/>
        <end position="243"/>
    </location>
    <ligand>
        <name>dihydroxyacetone phosphate</name>
        <dbReference type="ChEBI" id="CHEBI:57642"/>
    </ligand>
</feature>
<evidence type="ECO:0000256" key="3">
    <source>
        <dbReference type="PIRSR" id="PIRSR001359-3"/>
    </source>
</evidence>
<protein>
    <submittedName>
        <fullName evidence="4">Ketose-bisphosphate aldolase, class-II</fullName>
    </submittedName>
</protein>
<feature type="binding site" evidence="3">
    <location>
        <position position="188"/>
    </location>
    <ligand>
        <name>Zn(2+)</name>
        <dbReference type="ChEBI" id="CHEBI:29105"/>
        <label>1</label>
        <note>catalytic</note>
    </ligand>
</feature>
<dbReference type="NCBIfam" id="TIGR00167">
    <property type="entry name" value="cbbA"/>
    <property type="match status" value="1"/>
</dbReference>
<dbReference type="GO" id="GO:0005975">
    <property type="term" value="P:carbohydrate metabolic process"/>
    <property type="evidence" value="ECO:0007669"/>
    <property type="project" value="InterPro"/>
</dbReference>
<dbReference type="EMBL" id="LCBC01000008">
    <property type="protein sequence ID" value="KKS04267.1"/>
    <property type="molecule type" value="Genomic_DNA"/>
</dbReference>
<feature type="binding site" evidence="2">
    <location>
        <position position="189"/>
    </location>
    <ligand>
        <name>dihydroxyacetone phosphate</name>
        <dbReference type="ChEBI" id="CHEBI:57642"/>
    </ligand>
</feature>
<feature type="binding site" evidence="3">
    <location>
        <position position="138"/>
    </location>
    <ligand>
        <name>Zn(2+)</name>
        <dbReference type="ChEBI" id="CHEBI:29105"/>
        <label>2</label>
    </ligand>
</feature>
<comment type="cofactor">
    <cofactor evidence="3">
        <name>Zn(2+)</name>
        <dbReference type="ChEBI" id="CHEBI:29105"/>
    </cofactor>
    <text evidence="3">Binds 2 Zn(2+) ions per subunit. One is catalytic and the other provides a structural contribution.</text>
</comment>
<feature type="binding site" evidence="3">
    <location>
        <position position="80"/>
    </location>
    <ligand>
        <name>Zn(2+)</name>
        <dbReference type="ChEBI" id="CHEBI:29105"/>
        <label>1</label>
        <note>catalytic</note>
    </ligand>
</feature>
<feature type="binding site" evidence="3">
    <location>
        <position position="102"/>
    </location>
    <ligand>
        <name>Zn(2+)</name>
        <dbReference type="ChEBI" id="CHEBI:29105"/>
        <label>2</label>
    </ligand>
</feature>
<dbReference type="Gene3D" id="3.20.20.70">
    <property type="entry name" value="Aldolase class I"/>
    <property type="match status" value="1"/>
</dbReference>
<dbReference type="PANTHER" id="PTHR30304">
    <property type="entry name" value="D-TAGATOSE-1,6-BISPHOSPHATE ALDOLASE"/>
    <property type="match status" value="1"/>
</dbReference>
<feature type="active site" description="Proton donor" evidence="1">
    <location>
        <position position="79"/>
    </location>
</feature>
<dbReference type="GO" id="GO:0008270">
    <property type="term" value="F:zinc ion binding"/>
    <property type="evidence" value="ECO:0007669"/>
    <property type="project" value="InterPro"/>
</dbReference>
<name>A0A0G0VX53_9BACT</name>
<evidence type="ECO:0000256" key="2">
    <source>
        <dbReference type="PIRSR" id="PIRSR001359-2"/>
    </source>
</evidence>
<gene>
    <name evidence="4" type="ORF">UU56_C0008G0074</name>
</gene>
<dbReference type="GO" id="GO:0016832">
    <property type="term" value="F:aldehyde-lyase activity"/>
    <property type="evidence" value="ECO:0007669"/>
    <property type="project" value="InterPro"/>
</dbReference>
<comment type="caution">
    <text evidence="4">The sequence shown here is derived from an EMBL/GenBank/DDBJ whole genome shotgun (WGS) entry which is preliminary data.</text>
</comment>
<keyword evidence="3" id="KW-0479">Metal-binding</keyword>
<dbReference type="CDD" id="cd00947">
    <property type="entry name" value="TBP_aldolase_IIB"/>
    <property type="match status" value="1"/>
</dbReference>
<accession>A0A0G0VX53</accession>
<evidence type="ECO:0000313" key="4">
    <source>
        <dbReference type="EMBL" id="KKS04267.1"/>
    </source>
</evidence>
<feature type="binding site" evidence="2">
    <location>
        <begin position="218"/>
        <end position="220"/>
    </location>
    <ligand>
        <name>dihydroxyacetone phosphate</name>
        <dbReference type="ChEBI" id="CHEBI:57642"/>
    </ligand>
</feature>
<dbReference type="Proteomes" id="UP000034493">
    <property type="component" value="Unassembled WGS sequence"/>
</dbReference>
<dbReference type="InterPro" id="IPR050246">
    <property type="entry name" value="Class_II_FBP_aldolase"/>
</dbReference>
<dbReference type="SUPFAM" id="SSF51569">
    <property type="entry name" value="Aldolase"/>
    <property type="match status" value="1"/>
</dbReference>
<dbReference type="PANTHER" id="PTHR30304:SF0">
    <property type="entry name" value="D-TAGATOSE-1,6-BISPHOSPHATE ALDOLASE SUBUNIT GATY-RELATED"/>
    <property type="match status" value="1"/>
</dbReference>
<keyword evidence="3" id="KW-0862">Zinc</keyword>
<sequence length="294" mass="32241">MTVREWFEKAQQDGFAIGAFNADNLDIFKAICVAAQRKKSPVMVEFSSGEVEYFGLKNIVSLVVNAREEYGIPILLNLDHAKKVEDCMQAIDQSSFDLIHFDGSELEFSENISGCKKVIEAAHAKALPAGRQVLVEGEIDKIAGSSVVHNEEIDFEALHKSYTDPLKAARFVSQTGVDIMAAVFGNVHGVFPTQPDLDLDLLARIRKSLPNTFLSLHGGSGISADQVRRAIEVGKIVKINVNTELRQEYKDALSEKMAENPDEYAMYKLVPDVILAVAAVVEAKIEVFGSAGRV</sequence>
<dbReference type="InterPro" id="IPR013785">
    <property type="entry name" value="Aldolase_TIM"/>
</dbReference>
<feature type="binding site" evidence="3">
    <location>
        <position position="217"/>
    </location>
    <ligand>
        <name>Zn(2+)</name>
        <dbReference type="ChEBI" id="CHEBI:29105"/>
        <label>1</label>
        <note>catalytic</note>
    </ligand>
</feature>
<evidence type="ECO:0000313" key="5">
    <source>
        <dbReference type="Proteomes" id="UP000034493"/>
    </source>
</evidence>
<dbReference type="AlphaFoldDB" id="A0A0G0VX53"/>
<organism evidence="4 5">
    <name type="scientific">Candidatus Curtissbacteria bacterium GW2011_GWA2_41_24</name>
    <dbReference type="NCBI Taxonomy" id="1618411"/>
    <lineage>
        <taxon>Bacteria</taxon>
        <taxon>Candidatus Curtissiibacteriota</taxon>
    </lineage>
</organism>
<proteinExistence type="predicted"/>
<dbReference type="PIRSF" id="PIRSF001359">
    <property type="entry name" value="F_bP_aldolase_II"/>
    <property type="match status" value="1"/>
</dbReference>